<evidence type="ECO:0000313" key="2">
    <source>
        <dbReference type="Proteomes" id="UP001410795"/>
    </source>
</evidence>
<protein>
    <submittedName>
        <fullName evidence="1">Uncharacterized protein</fullName>
    </submittedName>
</protein>
<organism evidence="1 2">
    <name type="scientific">Microbacterium marinilacus</name>
    <dbReference type="NCBI Taxonomy" id="415209"/>
    <lineage>
        <taxon>Bacteria</taxon>
        <taxon>Bacillati</taxon>
        <taxon>Actinomycetota</taxon>
        <taxon>Actinomycetes</taxon>
        <taxon>Micrococcales</taxon>
        <taxon>Microbacteriaceae</taxon>
        <taxon>Microbacterium</taxon>
    </lineage>
</organism>
<proteinExistence type="predicted"/>
<sequence length="156" mass="17436">MRHGPLHTVPDGVAIAAPEGLHLRLTTSGVSHRRGEEQLAAFRWDDLSDIDLRLPGSWLPWPGALATLGYAVLTFLSQQVEAPQDDESRVRLVLTDGTIHDVGVHHSIGGYNRRALAVAQRLVSRLARDPEARTLLRQPDEILRRYVRSVRRFVLA</sequence>
<accession>A0ABP7BNW4</accession>
<name>A0ABP7BNW4_9MICO</name>
<keyword evidence="2" id="KW-1185">Reference proteome</keyword>
<dbReference type="EMBL" id="BAAAYV010000012">
    <property type="protein sequence ID" value="GAA3663104.1"/>
    <property type="molecule type" value="Genomic_DNA"/>
</dbReference>
<gene>
    <name evidence="1" type="ORF">GCM10022202_25980</name>
</gene>
<reference evidence="2" key="1">
    <citation type="journal article" date="2019" name="Int. J. Syst. Evol. Microbiol.">
        <title>The Global Catalogue of Microorganisms (GCM) 10K type strain sequencing project: providing services to taxonomists for standard genome sequencing and annotation.</title>
        <authorList>
            <consortium name="The Broad Institute Genomics Platform"/>
            <consortium name="The Broad Institute Genome Sequencing Center for Infectious Disease"/>
            <person name="Wu L."/>
            <person name="Ma J."/>
        </authorList>
    </citation>
    <scope>NUCLEOTIDE SEQUENCE [LARGE SCALE GENOMIC DNA]</scope>
    <source>
        <strain evidence="2">JCM 16546</strain>
    </source>
</reference>
<comment type="caution">
    <text evidence="1">The sequence shown here is derived from an EMBL/GenBank/DDBJ whole genome shotgun (WGS) entry which is preliminary data.</text>
</comment>
<dbReference type="RefSeq" id="WP_221857336.1">
    <property type="nucleotide sequence ID" value="NZ_BAAAYV010000012.1"/>
</dbReference>
<evidence type="ECO:0000313" key="1">
    <source>
        <dbReference type="EMBL" id="GAA3663104.1"/>
    </source>
</evidence>
<dbReference type="Proteomes" id="UP001410795">
    <property type="component" value="Unassembled WGS sequence"/>
</dbReference>